<evidence type="ECO:0000313" key="1">
    <source>
        <dbReference type="EMBL" id="KGY08790.1"/>
    </source>
</evidence>
<proteinExistence type="predicted"/>
<dbReference type="EMBL" id="JRWP01000018">
    <property type="protein sequence ID" value="KGY08790.1"/>
    <property type="molecule type" value="Genomic_DNA"/>
</dbReference>
<reference evidence="1 2" key="1">
    <citation type="submission" date="2014-10" db="EMBL/GenBank/DDBJ databases">
        <title>Genome sequencing of Vibrio sinaloensis T08.</title>
        <authorList>
            <person name="Chan K.-G."/>
            <person name="Mohamad N.I."/>
        </authorList>
    </citation>
    <scope>NUCLEOTIDE SEQUENCE [LARGE SCALE GENOMIC DNA]</scope>
    <source>
        <strain evidence="1 2">T08</strain>
    </source>
</reference>
<organism evidence="1 2">
    <name type="scientific">Photobacterium sp. (strain ATCC 43367)</name>
    <dbReference type="NCBI Taxonomy" id="379097"/>
    <lineage>
        <taxon>Bacteria</taxon>
        <taxon>Pseudomonadati</taxon>
        <taxon>Pseudomonadota</taxon>
        <taxon>Gammaproteobacteria</taxon>
        <taxon>Vibrionales</taxon>
        <taxon>Vibrionaceae</taxon>
        <taxon>Vibrio</taxon>
        <taxon>Vibrio oreintalis group</taxon>
    </lineage>
</organism>
<dbReference type="Pfam" id="PF07459">
    <property type="entry name" value="CTX_RstB"/>
    <property type="match status" value="1"/>
</dbReference>
<protein>
    <recommendedName>
        <fullName evidence="3">RstB2 protein</fullName>
    </recommendedName>
</protein>
<dbReference type="OrthoDB" id="6292067at2"/>
<comment type="caution">
    <text evidence="1">The sequence shown here is derived from an EMBL/GenBank/DDBJ whole genome shotgun (WGS) entry which is preliminary data.</text>
</comment>
<dbReference type="InterPro" id="IPR010008">
    <property type="entry name" value="Vibrio_Phage_CTX_RstB"/>
</dbReference>
<dbReference type="RefSeq" id="WP_038190453.1">
    <property type="nucleotide sequence ID" value="NZ_JAVHXF010000477.1"/>
</dbReference>
<dbReference type="AlphaFoldDB" id="A0A0A5HWV7"/>
<name>A0A0A5HWV7_PHOS4</name>
<evidence type="ECO:0000313" key="2">
    <source>
        <dbReference type="Proteomes" id="UP000030451"/>
    </source>
</evidence>
<evidence type="ECO:0008006" key="3">
    <source>
        <dbReference type="Google" id="ProtNLM"/>
    </source>
</evidence>
<gene>
    <name evidence="1" type="ORF">NM06_09625</name>
</gene>
<sequence>MPLTVVVIGCEHSQGLSKKDDKPYNFAQVNYLAPNKGWSSDKGACQAVGLDKKQIAMSPNPSLVSVFKGLEDEFPLLCELSLDADPENPARNIVVDIKPVEA</sequence>
<dbReference type="STRING" id="379097.SE23_20210"/>
<accession>A0A0A5HWV7</accession>
<dbReference type="Proteomes" id="UP000030451">
    <property type="component" value="Unassembled WGS sequence"/>
</dbReference>